<feature type="region of interest" description="Disordered" evidence="1">
    <location>
        <begin position="1"/>
        <end position="95"/>
    </location>
</feature>
<protein>
    <submittedName>
        <fullName evidence="2">Oxygen-regulated protein 1 Retinitis pigmentosa RP1 protein-like protein</fullName>
    </submittedName>
</protein>
<proteinExistence type="predicted"/>
<dbReference type="AlphaFoldDB" id="A0A6G0HKI8"/>
<reference evidence="2 3" key="1">
    <citation type="submission" date="2019-07" db="EMBL/GenBank/DDBJ databases">
        <title>Chromosome genome assembly for large yellow croaker.</title>
        <authorList>
            <person name="Xiao S."/>
        </authorList>
    </citation>
    <scope>NUCLEOTIDE SEQUENCE [LARGE SCALE GENOMIC DNA]</scope>
    <source>
        <strain evidence="2">JMULYC20181020</strain>
        <tissue evidence="2">Muscle</tissue>
    </source>
</reference>
<evidence type="ECO:0000313" key="3">
    <source>
        <dbReference type="Proteomes" id="UP000424527"/>
    </source>
</evidence>
<feature type="compositionally biased region" description="Basic and acidic residues" evidence="1">
    <location>
        <begin position="231"/>
        <end position="245"/>
    </location>
</feature>
<dbReference type="GO" id="GO:0035082">
    <property type="term" value="P:axoneme assembly"/>
    <property type="evidence" value="ECO:0007669"/>
    <property type="project" value="TreeGrafter"/>
</dbReference>
<name>A0A6G0HKI8_LARCR</name>
<feature type="compositionally biased region" description="Polar residues" evidence="1">
    <location>
        <begin position="19"/>
        <end position="35"/>
    </location>
</feature>
<dbReference type="PANTHER" id="PTHR23005:SF4">
    <property type="entry name" value="OXYGEN-REGULATED PROTEIN 1"/>
    <property type="match status" value="1"/>
</dbReference>
<dbReference type="Proteomes" id="UP000424527">
    <property type="component" value="Unassembled WGS sequence"/>
</dbReference>
<organism evidence="2 3">
    <name type="scientific">Larimichthys crocea</name>
    <name type="common">Large yellow croaker</name>
    <name type="synonym">Pseudosciaena crocea</name>
    <dbReference type="NCBI Taxonomy" id="215358"/>
    <lineage>
        <taxon>Eukaryota</taxon>
        <taxon>Metazoa</taxon>
        <taxon>Chordata</taxon>
        <taxon>Craniata</taxon>
        <taxon>Vertebrata</taxon>
        <taxon>Euteleostomi</taxon>
        <taxon>Actinopterygii</taxon>
        <taxon>Neopterygii</taxon>
        <taxon>Teleostei</taxon>
        <taxon>Neoteleostei</taxon>
        <taxon>Acanthomorphata</taxon>
        <taxon>Eupercaria</taxon>
        <taxon>Sciaenidae</taxon>
        <taxon>Larimichthys</taxon>
    </lineage>
</organism>
<feature type="region of interest" description="Disordered" evidence="1">
    <location>
        <begin position="225"/>
        <end position="245"/>
    </location>
</feature>
<dbReference type="EMBL" id="REGW02000022">
    <property type="protein sequence ID" value="KAE8279758.1"/>
    <property type="molecule type" value="Genomic_DNA"/>
</dbReference>
<feature type="compositionally biased region" description="Basic and acidic residues" evidence="1">
    <location>
        <begin position="62"/>
        <end position="81"/>
    </location>
</feature>
<sequence length="313" mass="34521">MFLAKSATDVQHGHKRFPSPNTSEFRTQTSASGGYQSQTSSELSSSEDDSARKSITKGFVRRTIERLYGKKDVDPHEEVSERPPSAPKQKKKEHSSIFSPFHTAKAMSEFSYFNSSNALDTFSEATRCMAFNAQVGPGDSAPIDNGLRENTQIRKSVSDPVGINKTFTNSPQGEGMCEDTEVTTKSELEDNKKSFSRKCTYFSFPHASDSDVCLDDQSTVSKGSTNGDTIIDTKDNSEDTKTHAERNGALSSISITDFKMMDNKVHPLIELPPDGEVVVAQPGRGQGVMNRRIQEPDMLDLMYNFCGQNCPIL</sequence>
<accession>A0A6G0HKI8</accession>
<evidence type="ECO:0000256" key="1">
    <source>
        <dbReference type="SAM" id="MobiDB-lite"/>
    </source>
</evidence>
<dbReference type="PANTHER" id="PTHR23005">
    <property type="entry name" value="RETINITIS PIGMENTOSA 1 PROTEIN"/>
    <property type="match status" value="1"/>
</dbReference>
<gene>
    <name evidence="2" type="ORF">D5F01_LYC21887</name>
</gene>
<dbReference type="GO" id="GO:0060041">
    <property type="term" value="P:retina development in camera-type eye"/>
    <property type="evidence" value="ECO:0007669"/>
    <property type="project" value="TreeGrafter"/>
</dbReference>
<dbReference type="GO" id="GO:0042461">
    <property type="term" value="P:photoreceptor cell development"/>
    <property type="evidence" value="ECO:0007669"/>
    <property type="project" value="TreeGrafter"/>
</dbReference>
<dbReference type="GO" id="GO:0005930">
    <property type="term" value="C:axoneme"/>
    <property type="evidence" value="ECO:0007669"/>
    <property type="project" value="TreeGrafter"/>
</dbReference>
<keyword evidence="3" id="KW-1185">Reference proteome</keyword>
<evidence type="ECO:0000313" key="2">
    <source>
        <dbReference type="EMBL" id="KAE8279758.1"/>
    </source>
</evidence>
<comment type="caution">
    <text evidence="2">The sequence shown here is derived from an EMBL/GenBank/DDBJ whole genome shotgun (WGS) entry which is preliminary data.</text>
</comment>